<keyword evidence="2" id="KW-1185">Reference proteome</keyword>
<dbReference type="EMBL" id="FXUY01000002">
    <property type="protein sequence ID" value="SMQ30435.1"/>
    <property type="molecule type" value="Genomic_DNA"/>
</dbReference>
<name>A0ACD2UDF2_9PSED</name>
<protein>
    <submittedName>
        <fullName evidence="1">Uncharacterized protein</fullName>
    </submittedName>
</protein>
<proteinExistence type="predicted"/>
<comment type="caution">
    <text evidence="1">The sequence shown here is derived from an EMBL/GenBank/DDBJ whole genome shotgun (WGS) entry which is preliminary data.</text>
</comment>
<sequence>MPIFLAQRFSRSLLILSSCLLIAQAFAHDVTEHADSSSHSSAETSFTSENNAAMERMMEGMESDPTWDVDHDFVVMMSAHHQGAIDMAIAFLKYGKNEQLRRLAQEIIVEQQQEIAAMHLAISAPLPASVASPTQIPAVTQP</sequence>
<organism evidence="1 2">
    <name type="scientific">Pseudomonas helmanticensis</name>
    <dbReference type="NCBI Taxonomy" id="1471381"/>
    <lineage>
        <taxon>Bacteria</taxon>
        <taxon>Pseudomonadati</taxon>
        <taxon>Pseudomonadota</taxon>
        <taxon>Gammaproteobacteria</taxon>
        <taxon>Pseudomonadales</taxon>
        <taxon>Pseudomonadaceae</taxon>
        <taxon>Pseudomonas</taxon>
    </lineage>
</organism>
<accession>A0ACD2UDF2</accession>
<evidence type="ECO:0000313" key="2">
    <source>
        <dbReference type="Proteomes" id="UP001158048"/>
    </source>
</evidence>
<evidence type="ECO:0000313" key="1">
    <source>
        <dbReference type="EMBL" id="SMQ30435.1"/>
    </source>
</evidence>
<gene>
    <name evidence="1" type="ORF">SAMN04488483_5428</name>
</gene>
<reference evidence="1" key="1">
    <citation type="submission" date="2017-05" db="EMBL/GenBank/DDBJ databases">
        <authorList>
            <person name="Varghese N."/>
            <person name="Submissions S."/>
        </authorList>
    </citation>
    <scope>NUCLEOTIDE SEQUENCE</scope>
    <source>
        <strain evidence="1">LMG 28168</strain>
    </source>
</reference>
<dbReference type="Proteomes" id="UP001158048">
    <property type="component" value="Unassembled WGS sequence"/>
</dbReference>